<proteinExistence type="predicted"/>
<dbReference type="PANTHER" id="PTHR43130:SF3">
    <property type="entry name" value="HTH-TYPE TRANSCRIPTIONAL REGULATOR RV1931C"/>
    <property type="match status" value="1"/>
</dbReference>
<accession>A0A4R2CWG8</accession>
<organism evidence="5 6">
    <name type="scientific">Shinella granuli</name>
    <dbReference type="NCBI Taxonomy" id="323621"/>
    <lineage>
        <taxon>Bacteria</taxon>
        <taxon>Pseudomonadati</taxon>
        <taxon>Pseudomonadota</taxon>
        <taxon>Alphaproteobacteria</taxon>
        <taxon>Hyphomicrobiales</taxon>
        <taxon>Rhizobiaceae</taxon>
        <taxon>Shinella</taxon>
    </lineage>
</organism>
<dbReference type="InterPro" id="IPR018060">
    <property type="entry name" value="HTH_AraC"/>
</dbReference>
<dbReference type="Gene3D" id="1.10.10.60">
    <property type="entry name" value="Homeodomain-like"/>
    <property type="match status" value="1"/>
</dbReference>
<evidence type="ECO:0000313" key="6">
    <source>
        <dbReference type="Proteomes" id="UP000295351"/>
    </source>
</evidence>
<keyword evidence="3" id="KW-0804">Transcription</keyword>
<dbReference type="PRINTS" id="PR00032">
    <property type="entry name" value="HTHARAC"/>
</dbReference>
<dbReference type="Pfam" id="PF01965">
    <property type="entry name" value="DJ-1_PfpI"/>
    <property type="match status" value="1"/>
</dbReference>
<gene>
    <name evidence="5" type="ORF">EV665_10514</name>
</gene>
<keyword evidence="1" id="KW-0805">Transcription regulation</keyword>
<dbReference type="GO" id="GO:0003700">
    <property type="term" value="F:DNA-binding transcription factor activity"/>
    <property type="evidence" value="ECO:0007669"/>
    <property type="project" value="InterPro"/>
</dbReference>
<dbReference type="InterPro" id="IPR009057">
    <property type="entry name" value="Homeodomain-like_sf"/>
</dbReference>
<dbReference type="RefSeq" id="WP_064333285.1">
    <property type="nucleotide sequence ID" value="NZ_BAABEI010000002.1"/>
</dbReference>
<feature type="domain" description="HTH araC/xylS-type" evidence="4">
    <location>
        <begin position="235"/>
        <end position="333"/>
    </location>
</feature>
<evidence type="ECO:0000256" key="3">
    <source>
        <dbReference type="ARBA" id="ARBA00023163"/>
    </source>
</evidence>
<dbReference type="EMBL" id="SLVX01000005">
    <property type="protein sequence ID" value="TCN45927.1"/>
    <property type="molecule type" value="Genomic_DNA"/>
</dbReference>
<dbReference type="InterPro" id="IPR029062">
    <property type="entry name" value="Class_I_gatase-like"/>
</dbReference>
<dbReference type="PANTHER" id="PTHR43130">
    <property type="entry name" value="ARAC-FAMILY TRANSCRIPTIONAL REGULATOR"/>
    <property type="match status" value="1"/>
</dbReference>
<dbReference type="PROSITE" id="PS00041">
    <property type="entry name" value="HTH_ARAC_FAMILY_1"/>
    <property type="match status" value="1"/>
</dbReference>
<name>A0A4R2CWG8_SHIGR</name>
<dbReference type="SUPFAM" id="SSF52317">
    <property type="entry name" value="Class I glutamine amidotransferase-like"/>
    <property type="match status" value="1"/>
</dbReference>
<dbReference type="CDD" id="cd03136">
    <property type="entry name" value="GATase1_AraC_ArgR_like"/>
    <property type="match status" value="1"/>
</dbReference>
<dbReference type="InterPro" id="IPR018062">
    <property type="entry name" value="HTH_AraC-typ_CS"/>
</dbReference>
<dbReference type="AlphaFoldDB" id="A0A4R2CWG8"/>
<evidence type="ECO:0000259" key="4">
    <source>
        <dbReference type="PROSITE" id="PS01124"/>
    </source>
</evidence>
<dbReference type="InterPro" id="IPR052158">
    <property type="entry name" value="INH-QAR"/>
</dbReference>
<dbReference type="InterPro" id="IPR020449">
    <property type="entry name" value="Tscrpt_reg_AraC-type_HTH"/>
</dbReference>
<dbReference type="SUPFAM" id="SSF46689">
    <property type="entry name" value="Homeodomain-like"/>
    <property type="match status" value="2"/>
</dbReference>
<dbReference type="Proteomes" id="UP000295351">
    <property type="component" value="Unassembled WGS sequence"/>
</dbReference>
<protein>
    <submittedName>
        <fullName evidence="5">AraC family transcriptional regulator with amidase-like domain</fullName>
    </submittedName>
</protein>
<keyword evidence="6" id="KW-1185">Reference proteome</keyword>
<dbReference type="Gene3D" id="3.40.50.880">
    <property type="match status" value="1"/>
</dbReference>
<comment type="caution">
    <text evidence="5">The sequence shown here is derived from an EMBL/GenBank/DDBJ whole genome shotgun (WGS) entry which is preliminary data.</text>
</comment>
<evidence type="ECO:0000313" key="5">
    <source>
        <dbReference type="EMBL" id="TCN45927.1"/>
    </source>
</evidence>
<dbReference type="Pfam" id="PF12833">
    <property type="entry name" value="HTH_18"/>
    <property type="match status" value="1"/>
</dbReference>
<keyword evidence="2" id="KW-0238">DNA-binding</keyword>
<dbReference type="InterPro" id="IPR002818">
    <property type="entry name" value="DJ-1/PfpI"/>
</dbReference>
<dbReference type="GO" id="GO:0043565">
    <property type="term" value="F:sequence-specific DNA binding"/>
    <property type="evidence" value="ECO:0007669"/>
    <property type="project" value="InterPro"/>
</dbReference>
<evidence type="ECO:0000256" key="1">
    <source>
        <dbReference type="ARBA" id="ARBA00023015"/>
    </source>
</evidence>
<evidence type="ECO:0000256" key="2">
    <source>
        <dbReference type="ARBA" id="ARBA00023125"/>
    </source>
</evidence>
<reference evidence="5 6" key="1">
    <citation type="submission" date="2019-03" db="EMBL/GenBank/DDBJ databases">
        <title>Genomic Encyclopedia of Type Strains, Phase IV (KMG-IV): sequencing the most valuable type-strain genomes for metagenomic binning, comparative biology and taxonomic classification.</title>
        <authorList>
            <person name="Goeker M."/>
        </authorList>
    </citation>
    <scope>NUCLEOTIDE SEQUENCE [LARGE SCALE GENOMIC DNA]</scope>
    <source>
        <strain evidence="5 6">DSM 18401</strain>
    </source>
</reference>
<dbReference type="PROSITE" id="PS01124">
    <property type="entry name" value="HTH_ARAC_FAMILY_2"/>
    <property type="match status" value="1"/>
</dbReference>
<sequence length="339" mass="37169">MAADVRTSKEMNGALAPKALRVGFILSKSFTLSAFALFVDTLRLASDSEDRSRRVHCDWDVLSSTRNFITSSSGIQVAPTAPFADPACFDYIAVVGGLLSVEEPIDSYAQAYLRKAAQAGVGLIGLCTGSFILAEAGLLKGHTACVSWLHHRDFRGRFPDIEATSEQIFRFDGKVATCAGGSSVADLAATLVRHHVGEAAERNALEILQIRHRRDATDVQPRNPLGLEARDRRVHLAIMMMEQHTEDLLSIDSIATMTGVSRRQLERLFEGDMGASPSAIYMKIRMAAALTMVMRTNKPLIEIALETGFESLSHFTRRFRAAFGDTPSQIRRDGRRQAG</sequence>
<dbReference type="SMART" id="SM00342">
    <property type="entry name" value="HTH_ARAC"/>
    <property type="match status" value="1"/>
</dbReference>